<gene>
    <name evidence="5" type="ORF">ACFO0B_21405</name>
</gene>
<dbReference type="Pfam" id="PF14011">
    <property type="entry name" value="ESX-1_EspG"/>
    <property type="match status" value="1"/>
</dbReference>
<dbReference type="InterPro" id="IPR025734">
    <property type="entry name" value="EspG"/>
</dbReference>
<comment type="caution">
    <text evidence="5">The sequence shown here is derived from an EMBL/GenBank/DDBJ whole genome shotgun (WGS) entry which is preliminary data.</text>
</comment>
<proteinExistence type="inferred from homology"/>
<dbReference type="EMBL" id="JBHSAX010000017">
    <property type="protein sequence ID" value="MFC3964548.1"/>
    <property type="molecule type" value="Genomic_DNA"/>
</dbReference>
<sequence>MNRSWSFTDVEFKVLWERINRRGLPRPFTFTSRTPLLDDYEREKLAIWERMRPDVDAELRDLFTAIGLPEVYVVVRGWWEDDPDNPENQIRARVVRVGVQGYLLIQQPGETLWHSGGFTIEECGPRGLVDAVLRVLPPSPAGRTATVPLVLDHADEHEYHRPEPDSLVTEARSESAADVSARFLAAPGAATGAISVHQGHSAFGPRGILKQDIFWRDMLDDGRYAIVLDQAPVAMGVDGRRLAGLVDAAVERMLERADAHWEAHS</sequence>
<keyword evidence="4" id="KW-0143">Chaperone</keyword>
<evidence type="ECO:0000313" key="5">
    <source>
        <dbReference type="EMBL" id="MFC3964548.1"/>
    </source>
</evidence>
<evidence type="ECO:0000313" key="6">
    <source>
        <dbReference type="Proteomes" id="UP001595696"/>
    </source>
</evidence>
<accession>A0ABV8DX91</accession>
<dbReference type="Proteomes" id="UP001595696">
    <property type="component" value="Unassembled WGS sequence"/>
</dbReference>
<organism evidence="5 6">
    <name type="scientific">Nocardia jiangsuensis</name>
    <dbReference type="NCBI Taxonomy" id="1691563"/>
    <lineage>
        <taxon>Bacteria</taxon>
        <taxon>Bacillati</taxon>
        <taxon>Actinomycetota</taxon>
        <taxon>Actinomycetes</taxon>
        <taxon>Mycobacteriales</taxon>
        <taxon>Nocardiaceae</taxon>
        <taxon>Nocardia</taxon>
    </lineage>
</organism>
<dbReference type="RefSeq" id="WP_378614301.1">
    <property type="nucleotide sequence ID" value="NZ_JBHSAX010000017.1"/>
</dbReference>
<reference evidence="6" key="1">
    <citation type="journal article" date="2019" name="Int. J. Syst. Evol. Microbiol.">
        <title>The Global Catalogue of Microorganisms (GCM) 10K type strain sequencing project: providing services to taxonomists for standard genome sequencing and annotation.</title>
        <authorList>
            <consortium name="The Broad Institute Genomics Platform"/>
            <consortium name="The Broad Institute Genome Sequencing Center for Infectious Disease"/>
            <person name="Wu L."/>
            <person name="Ma J."/>
        </authorList>
    </citation>
    <scope>NUCLEOTIDE SEQUENCE [LARGE SCALE GENOMIC DNA]</scope>
    <source>
        <strain evidence="6">CGMCC 4.7330</strain>
    </source>
</reference>
<keyword evidence="6" id="KW-1185">Reference proteome</keyword>
<evidence type="ECO:0000256" key="3">
    <source>
        <dbReference type="ARBA" id="ARBA00022490"/>
    </source>
</evidence>
<name>A0ABV8DX91_9NOCA</name>
<evidence type="ECO:0000256" key="4">
    <source>
        <dbReference type="ARBA" id="ARBA00023186"/>
    </source>
</evidence>
<protein>
    <submittedName>
        <fullName evidence="5">ESX secretion-associated protein EspG</fullName>
    </submittedName>
</protein>
<comment type="similarity">
    <text evidence="2">Belongs to the EspG family.</text>
</comment>
<evidence type="ECO:0000256" key="1">
    <source>
        <dbReference type="ARBA" id="ARBA00004496"/>
    </source>
</evidence>
<keyword evidence="3" id="KW-0963">Cytoplasm</keyword>
<evidence type="ECO:0000256" key="2">
    <source>
        <dbReference type="ARBA" id="ARBA00006411"/>
    </source>
</evidence>
<comment type="subcellular location">
    <subcellularLocation>
        <location evidence="1">Cytoplasm</location>
    </subcellularLocation>
</comment>